<organism evidence="2 3">
    <name type="scientific">Anopheles maculatus</name>
    <dbReference type="NCBI Taxonomy" id="74869"/>
    <lineage>
        <taxon>Eukaryota</taxon>
        <taxon>Metazoa</taxon>
        <taxon>Ecdysozoa</taxon>
        <taxon>Arthropoda</taxon>
        <taxon>Hexapoda</taxon>
        <taxon>Insecta</taxon>
        <taxon>Pterygota</taxon>
        <taxon>Neoptera</taxon>
        <taxon>Endopterygota</taxon>
        <taxon>Diptera</taxon>
        <taxon>Nematocera</taxon>
        <taxon>Culicoidea</taxon>
        <taxon>Culicidae</taxon>
        <taxon>Anophelinae</taxon>
        <taxon>Anopheles</taxon>
        <taxon>Anopheles maculatus group</taxon>
    </lineage>
</organism>
<sequence>GSDVVVVAPATDAKKEEAPKQPVARSPSPDVIIVEEKKPIEVKAIVNLTDEERCTQQTAALKARFPDLEVFQPLMKLKQLDNSLTKEDLKNMSKFASMIDTSMIVKWFRDFALERRVGHIIYCVEQGEWPVGKSYSAYTGCLGIDLDIPLYETIKRIIPVNDDVRRSASSTPDVITITTDHQNAKQISNQAAAIQQQSGAGGGVGGGIASMGGNMSAGGGGSSSSGGVLGATAASSSAAMNHQSMTVVVVAAVAVAFSERQRHRLRRR</sequence>
<proteinExistence type="predicted"/>
<reference evidence="2" key="2">
    <citation type="submission" date="2020-05" db="UniProtKB">
        <authorList>
            <consortium name="EnsemblMetazoa"/>
        </authorList>
    </citation>
    <scope>IDENTIFICATION</scope>
    <source>
        <strain evidence="2">maculatus3</strain>
    </source>
</reference>
<dbReference type="Proteomes" id="UP000075901">
    <property type="component" value="Unassembled WGS sequence"/>
</dbReference>
<name>A0A182S6B9_9DIPT</name>
<reference evidence="3" key="1">
    <citation type="submission" date="2013-09" db="EMBL/GenBank/DDBJ databases">
        <title>The Genome Sequence of Anopheles maculatus species B.</title>
        <authorList>
            <consortium name="The Broad Institute Genomics Platform"/>
            <person name="Neafsey D.E."/>
            <person name="Besansky N."/>
            <person name="Howell P."/>
            <person name="Walton C."/>
            <person name="Young S.K."/>
            <person name="Zeng Q."/>
            <person name="Gargeya S."/>
            <person name="Fitzgerald M."/>
            <person name="Haas B."/>
            <person name="Abouelleil A."/>
            <person name="Allen A.W."/>
            <person name="Alvarado L."/>
            <person name="Arachchi H.M."/>
            <person name="Berlin A.M."/>
            <person name="Chapman S.B."/>
            <person name="Gainer-Dewar J."/>
            <person name="Goldberg J."/>
            <person name="Griggs A."/>
            <person name="Gujja S."/>
            <person name="Hansen M."/>
            <person name="Howarth C."/>
            <person name="Imamovic A."/>
            <person name="Ireland A."/>
            <person name="Larimer J."/>
            <person name="McCowan C."/>
            <person name="Murphy C."/>
            <person name="Pearson M."/>
            <person name="Poon T.W."/>
            <person name="Priest M."/>
            <person name="Roberts A."/>
            <person name="Saif S."/>
            <person name="Shea T."/>
            <person name="Sisk P."/>
            <person name="Sykes S."/>
            <person name="Wortman J."/>
            <person name="Nusbaum C."/>
            <person name="Birren B."/>
        </authorList>
    </citation>
    <scope>NUCLEOTIDE SEQUENCE [LARGE SCALE GENOMIC DNA]</scope>
    <source>
        <strain evidence="3">maculatus3</strain>
    </source>
</reference>
<dbReference type="EnsemblMetazoa" id="AMAM000533-RA">
    <property type="protein sequence ID" value="AMAM000533-PA"/>
    <property type="gene ID" value="AMAM000533"/>
</dbReference>
<evidence type="ECO:0000313" key="3">
    <source>
        <dbReference type="Proteomes" id="UP000075901"/>
    </source>
</evidence>
<evidence type="ECO:0000313" key="2">
    <source>
        <dbReference type="EnsemblMetazoa" id="AMAM000533-PA"/>
    </source>
</evidence>
<dbReference type="AlphaFoldDB" id="A0A182S6B9"/>
<evidence type="ECO:0000256" key="1">
    <source>
        <dbReference type="SAM" id="MobiDB-lite"/>
    </source>
</evidence>
<feature type="region of interest" description="Disordered" evidence="1">
    <location>
        <begin position="1"/>
        <end position="28"/>
    </location>
</feature>
<keyword evidence="3" id="KW-1185">Reference proteome</keyword>
<accession>A0A182S6B9</accession>
<dbReference type="VEuPathDB" id="VectorBase:AMAM000533"/>
<protein>
    <submittedName>
        <fullName evidence="2">Uncharacterized protein</fullName>
    </submittedName>
</protein>